<keyword evidence="3" id="KW-0040">ANK repeat</keyword>
<dbReference type="WBParaSite" id="ACRNAN_scaffold12238.g15598.t1">
    <property type="protein sequence ID" value="ACRNAN_scaffold12238.g15598.t1"/>
    <property type="gene ID" value="ACRNAN_scaffold12238.g15598"/>
</dbReference>
<dbReference type="GO" id="GO:0022857">
    <property type="term" value="F:transmembrane transporter activity"/>
    <property type="evidence" value="ECO:0007669"/>
    <property type="project" value="TreeGrafter"/>
</dbReference>
<keyword evidence="7" id="KW-1133">Transmembrane helix</keyword>
<proteinExistence type="predicted"/>
<dbReference type="GO" id="GO:0034220">
    <property type="term" value="P:monoatomic ion transmembrane transport"/>
    <property type="evidence" value="ECO:0007669"/>
    <property type="project" value="UniProtKB-KW"/>
</dbReference>
<keyword evidence="5" id="KW-0325">Glycoprotein</keyword>
<organism evidence="8 9">
    <name type="scientific">Acrobeloides nanus</name>
    <dbReference type="NCBI Taxonomy" id="290746"/>
    <lineage>
        <taxon>Eukaryota</taxon>
        <taxon>Metazoa</taxon>
        <taxon>Ecdysozoa</taxon>
        <taxon>Nematoda</taxon>
        <taxon>Chromadorea</taxon>
        <taxon>Rhabditida</taxon>
        <taxon>Tylenchina</taxon>
        <taxon>Cephalobomorpha</taxon>
        <taxon>Cephaloboidea</taxon>
        <taxon>Cephalobidae</taxon>
        <taxon>Acrobeloides</taxon>
    </lineage>
</organism>
<sequence>MVWYTIETFIRFSPIFILFLLPFSVTFHVLLGDQPGFFNLMKRVLHTIVFLTGEFDYGDNIKDNSFATTYFVFLLYLFVGTVFLMNLLIGLAVSDTNVAMEKAMKTRLGLEVDIILHVESYYPQFLHRVMARGKMNKTSKLDHVWKRIFYWFGLPKDVAKQKQLSNE</sequence>
<dbReference type="PANTHER" id="PTHR47143:SF1">
    <property type="entry name" value="ION_TRANS DOMAIN-CONTAINING PROTEIN"/>
    <property type="match status" value="1"/>
</dbReference>
<dbReference type="InterPro" id="IPR052076">
    <property type="entry name" value="TRP_cation_channel"/>
</dbReference>
<evidence type="ECO:0000256" key="7">
    <source>
        <dbReference type="SAM" id="Phobius"/>
    </source>
</evidence>
<evidence type="ECO:0000256" key="2">
    <source>
        <dbReference type="ARBA" id="ARBA00022737"/>
    </source>
</evidence>
<evidence type="ECO:0000313" key="8">
    <source>
        <dbReference type="Proteomes" id="UP000887540"/>
    </source>
</evidence>
<reference evidence="9" key="1">
    <citation type="submission" date="2022-11" db="UniProtKB">
        <authorList>
            <consortium name="WormBaseParasite"/>
        </authorList>
    </citation>
    <scope>IDENTIFICATION</scope>
</reference>
<accession>A0A914CLW2</accession>
<evidence type="ECO:0000256" key="6">
    <source>
        <dbReference type="ARBA" id="ARBA00023303"/>
    </source>
</evidence>
<evidence type="ECO:0000256" key="3">
    <source>
        <dbReference type="ARBA" id="ARBA00023043"/>
    </source>
</evidence>
<dbReference type="PANTHER" id="PTHR47143">
    <property type="entry name" value="TRANSIENT RECEPTOR POTENTIAL CATION CHANNEL PROTEIN PAINLESS"/>
    <property type="match status" value="1"/>
</dbReference>
<evidence type="ECO:0000313" key="9">
    <source>
        <dbReference type="WBParaSite" id="ACRNAN_scaffold12238.g15598.t1"/>
    </source>
</evidence>
<keyword evidence="2" id="KW-0677">Repeat</keyword>
<evidence type="ECO:0000256" key="4">
    <source>
        <dbReference type="ARBA" id="ARBA00023065"/>
    </source>
</evidence>
<evidence type="ECO:0000256" key="5">
    <source>
        <dbReference type="ARBA" id="ARBA00023180"/>
    </source>
</evidence>
<dbReference type="AlphaFoldDB" id="A0A914CLW2"/>
<dbReference type="GO" id="GO:1902495">
    <property type="term" value="C:transmembrane transporter complex"/>
    <property type="evidence" value="ECO:0007669"/>
    <property type="project" value="TreeGrafter"/>
</dbReference>
<dbReference type="Proteomes" id="UP000887540">
    <property type="component" value="Unplaced"/>
</dbReference>
<keyword evidence="8" id="KW-1185">Reference proteome</keyword>
<protein>
    <submittedName>
        <fullName evidence="9">Ion transport domain-containing protein</fullName>
    </submittedName>
</protein>
<keyword evidence="4" id="KW-0406">Ion transport</keyword>
<evidence type="ECO:0000256" key="1">
    <source>
        <dbReference type="ARBA" id="ARBA00022448"/>
    </source>
</evidence>
<keyword evidence="1" id="KW-0813">Transport</keyword>
<keyword evidence="7" id="KW-0812">Transmembrane</keyword>
<keyword evidence="7" id="KW-0472">Membrane</keyword>
<feature type="transmembrane region" description="Helical" evidence="7">
    <location>
        <begin position="70"/>
        <end position="94"/>
    </location>
</feature>
<keyword evidence="6" id="KW-0407">Ion channel</keyword>
<name>A0A914CLW2_9BILA</name>
<feature type="transmembrane region" description="Helical" evidence="7">
    <location>
        <begin position="12"/>
        <end position="31"/>
    </location>
</feature>